<organism evidence="2 3">
    <name type="scientific">Maricaulis virginensis</name>
    <dbReference type="NCBI Taxonomy" id="144022"/>
    <lineage>
        <taxon>Bacteria</taxon>
        <taxon>Pseudomonadati</taxon>
        <taxon>Pseudomonadota</taxon>
        <taxon>Alphaproteobacteria</taxon>
        <taxon>Maricaulales</taxon>
        <taxon>Maricaulaceae</taxon>
        <taxon>Maricaulis</taxon>
    </lineage>
</organism>
<dbReference type="RefSeq" id="WP_271186604.1">
    <property type="nucleotide sequence ID" value="NZ_BSFE01000004.1"/>
</dbReference>
<reference evidence="2" key="1">
    <citation type="journal article" date="2014" name="Int. J. Syst. Evol. Microbiol.">
        <title>Complete genome sequence of Corynebacterium casei LMG S-19264T (=DSM 44701T), isolated from a smear-ripened cheese.</title>
        <authorList>
            <consortium name="US DOE Joint Genome Institute (JGI-PGF)"/>
            <person name="Walter F."/>
            <person name="Albersmeier A."/>
            <person name="Kalinowski J."/>
            <person name="Ruckert C."/>
        </authorList>
    </citation>
    <scope>NUCLEOTIDE SEQUENCE</scope>
    <source>
        <strain evidence="2">VKM B-1513</strain>
    </source>
</reference>
<evidence type="ECO:0000256" key="1">
    <source>
        <dbReference type="SAM" id="SignalP"/>
    </source>
</evidence>
<comment type="caution">
    <text evidence="2">The sequence shown here is derived from an EMBL/GenBank/DDBJ whole genome shotgun (WGS) entry which is preliminary data.</text>
</comment>
<protein>
    <submittedName>
        <fullName evidence="2">Uncharacterized protein</fullName>
    </submittedName>
</protein>
<dbReference type="Proteomes" id="UP001143486">
    <property type="component" value="Unassembled WGS sequence"/>
</dbReference>
<sequence length="308" mass="32569">MFQDFLRPAAAGAAAALVLAPVVSAQDYSLQPSFGSINLSAGFLPDPYERRLTAGGSIRAQNRFSNCRGYIANAPDFSLYYTAGSQDLFINVDSEADTTLVVNGPDGRWYCDDDGADAPFNPLLHWQTPQSGRYDIWVGTYSTGSGVPATLFISELGEATVRGGLNMQSASGVDITAPARHNVILNGGFLPDPEQVFVQAGGNIRAADAISGQCRGYVDYAPTVQLTYNGSGSLHIYTHGNADTTLAINAPDGQWFCNDDAIGTDAGISFTAGTQGVYDIYVGTYSSGRADTTLRISEIRLGYAPGGK</sequence>
<name>A0A9W6INJ3_9PROT</name>
<evidence type="ECO:0000313" key="2">
    <source>
        <dbReference type="EMBL" id="GLK52236.1"/>
    </source>
</evidence>
<dbReference type="EMBL" id="BSFE01000004">
    <property type="protein sequence ID" value="GLK52236.1"/>
    <property type="molecule type" value="Genomic_DNA"/>
</dbReference>
<gene>
    <name evidence="2" type="ORF">GCM10017621_17440</name>
</gene>
<keyword evidence="3" id="KW-1185">Reference proteome</keyword>
<reference evidence="2" key="2">
    <citation type="submission" date="2023-01" db="EMBL/GenBank/DDBJ databases">
        <authorList>
            <person name="Sun Q."/>
            <person name="Evtushenko L."/>
        </authorList>
    </citation>
    <scope>NUCLEOTIDE SEQUENCE</scope>
    <source>
        <strain evidence="2">VKM B-1513</strain>
    </source>
</reference>
<feature type="signal peptide" evidence="1">
    <location>
        <begin position="1"/>
        <end position="25"/>
    </location>
</feature>
<proteinExistence type="predicted"/>
<feature type="chain" id="PRO_5040877240" evidence="1">
    <location>
        <begin position="26"/>
        <end position="308"/>
    </location>
</feature>
<evidence type="ECO:0000313" key="3">
    <source>
        <dbReference type="Proteomes" id="UP001143486"/>
    </source>
</evidence>
<dbReference type="AlphaFoldDB" id="A0A9W6INJ3"/>
<accession>A0A9W6INJ3</accession>
<keyword evidence="1" id="KW-0732">Signal</keyword>